<dbReference type="AlphaFoldDB" id="A0AB94IQ74"/>
<evidence type="ECO:0008006" key="3">
    <source>
        <dbReference type="Google" id="ProtNLM"/>
    </source>
</evidence>
<name>A0AB94IQ74_9BACI</name>
<sequence>MNILFLDFLHPKGHKEFNMNLITRLSDIGKVTVLCQRNYYNGFTGNTKDVTFIEEDDLRIDGQGLMSRIAALKIMTKSSKIRKKYDYDKIIVSSFETLSFTIGRFFFKEMSNMYIIHHNNVDELSNSFKLKFFKTYMNKVNHIVLDEFIKEYLINKLGVNEHLVHVLPHPLNEIVDVKPLEKSKYLCVGLSNSNDEEFIRELVKREIKDATIQKMGKKVILKSKSINFDNGYLKIVNGFLEKSMYDDYISNSKFIFMPFPKTFRYRMSGTLMDAISNGRIVIGSNIPLIKNYNNLYPSLCKIVKDTTDFYVIIKSDLEDKVSVKKEFSSFSQIHSKDNILSRLKDILKERKHADQE</sequence>
<dbReference type="Proteomes" id="UP000018877">
    <property type="component" value="Unassembled WGS sequence"/>
</dbReference>
<evidence type="ECO:0000313" key="2">
    <source>
        <dbReference type="Proteomes" id="UP000018877"/>
    </source>
</evidence>
<organism evidence="1 2">
    <name type="scientific">Neobacillus vireti LMG 21834</name>
    <dbReference type="NCBI Taxonomy" id="1131730"/>
    <lineage>
        <taxon>Bacteria</taxon>
        <taxon>Bacillati</taxon>
        <taxon>Bacillota</taxon>
        <taxon>Bacilli</taxon>
        <taxon>Bacillales</taxon>
        <taxon>Bacillaceae</taxon>
        <taxon>Neobacillus</taxon>
    </lineage>
</organism>
<proteinExistence type="predicted"/>
<keyword evidence="2" id="KW-1185">Reference proteome</keyword>
<evidence type="ECO:0000313" key="1">
    <source>
        <dbReference type="EMBL" id="ETI69194.1"/>
    </source>
</evidence>
<gene>
    <name evidence="1" type="ORF">BAVI_08846</name>
</gene>
<reference evidence="1 2" key="1">
    <citation type="journal article" date="2014" name="Environ. Microbiol.">
        <title>The nitrate-ammonifying and nosZ-carrying bacterium Bacillus vireti is a potent source and sink for nitric and nitrous oxide under high nitrate conditions.</title>
        <authorList>
            <person name="Mania D."/>
            <person name="Heylen K."/>
            <person name="van Spanning R.J."/>
            <person name="Frostegard A."/>
        </authorList>
    </citation>
    <scope>NUCLEOTIDE SEQUENCE [LARGE SCALE GENOMIC DNA]</scope>
    <source>
        <strain evidence="1 2">LMG 21834</strain>
    </source>
</reference>
<comment type="caution">
    <text evidence="1">The sequence shown here is derived from an EMBL/GenBank/DDBJ whole genome shotgun (WGS) entry which is preliminary data.</text>
</comment>
<protein>
    <recommendedName>
        <fullName evidence="3">Glycosyltransferase</fullName>
    </recommendedName>
</protein>
<accession>A0AB94IQ74</accession>
<dbReference type="RefSeq" id="WP_024027969.1">
    <property type="nucleotide sequence ID" value="NZ_ALAN01000058.1"/>
</dbReference>
<dbReference type="EMBL" id="ALAN01000058">
    <property type="protein sequence ID" value="ETI69194.1"/>
    <property type="molecule type" value="Genomic_DNA"/>
</dbReference>